<dbReference type="InterPro" id="IPR052711">
    <property type="entry name" value="Zinc_ADH-like"/>
</dbReference>
<dbReference type="Pfam" id="PF00107">
    <property type="entry name" value="ADH_zinc_N"/>
    <property type="match status" value="1"/>
</dbReference>
<dbReference type="Gene3D" id="3.90.180.10">
    <property type="entry name" value="Medium-chain alcohol dehydrogenases, catalytic domain"/>
    <property type="match status" value="1"/>
</dbReference>
<gene>
    <name evidence="5" type="ORF">PROFUN_04467</name>
    <name evidence="4" type="ORF">PROFUN_16280</name>
</gene>
<accession>A0A2P6MPH6</accession>
<dbReference type="STRING" id="1890364.A0A2P6MPH6"/>
<feature type="domain" description="Enoyl reductase (ER)" evidence="3">
    <location>
        <begin position="15"/>
        <end position="346"/>
    </location>
</feature>
<dbReference type="AlphaFoldDB" id="A0A2P6MPH6"/>
<evidence type="ECO:0000259" key="3">
    <source>
        <dbReference type="SMART" id="SM00829"/>
    </source>
</evidence>
<proteinExistence type="predicted"/>
<keyword evidence="6" id="KW-1185">Reference proteome</keyword>
<reference evidence="4 6" key="1">
    <citation type="journal article" date="2018" name="Genome Biol. Evol.">
        <title>Multiple Roots of Fruiting Body Formation in Amoebozoa.</title>
        <authorList>
            <person name="Hillmann F."/>
            <person name="Forbes G."/>
            <person name="Novohradska S."/>
            <person name="Ferling I."/>
            <person name="Riege K."/>
            <person name="Groth M."/>
            <person name="Westermann M."/>
            <person name="Marz M."/>
            <person name="Spaller T."/>
            <person name="Winckler T."/>
            <person name="Schaap P."/>
            <person name="Glockner G."/>
        </authorList>
    </citation>
    <scope>NUCLEOTIDE SEQUENCE [LARGE SCALE GENOMIC DNA]</scope>
    <source>
        <strain evidence="4 6">Jena</strain>
    </source>
</reference>
<dbReference type="OrthoDB" id="449487at2759"/>
<protein>
    <recommendedName>
        <fullName evidence="3">Enoyl reductase (ER) domain-containing protein</fullName>
    </recommendedName>
</protein>
<dbReference type="InterPro" id="IPR036291">
    <property type="entry name" value="NAD(P)-bd_dom_sf"/>
</dbReference>
<comment type="caution">
    <text evidence="4">The sequence shown here is derived from an EMBL/GenBank/DDBJ whole genome shotgun (WGS) entry which is preliminary data.</text>
</comment>
<dbReference type="SUPFAM" id="SSF51735">
    <property type="entry name" value="NAD(P)-binding Rossmann-fold domains"/>
    <property type="match status" value="1"/>
</dbReference>
<dbReference type="Proteomes" id="UP000241769">
    <property type="component" value="Unassembled WGS sequence"/>
</dbReference>
<dbReference type="InterPro" id="IPR013154">
    <property type="entry name" value="ADH-like_N"/>
</dbReference>
<dbReference type="FunFam" id="3.40.50.720:FF:000481">
    <property type="entry name" value="Alcohol dehydrogenase, variant"/>
    <property type="match status" value="1"/>
</dbReference>
<evidence type="ECO:0000313" key="6">
    <source>
        <dbReference type="Proteomes" id="UP000241769"/>
    </source>
</evidence>
<feature type="region of interest" description="Disordered" evidence="1">
    <location>
        <begin position="95"/>
        <end position="117"/>
    </location>
</feature>
<dbReference type="EMBL" id="MDYQ01000595">
    <property type="protein sequence ID" value="PRP73609.1"/>
    <property type="molecule type" value="Genomic_DNA"/>
</dbReference>
<dbReference type="PANTHER" id="PTHR45033:SF3">
    <property type="entry name" value="DEHYDROGENASE, PUTATIVE (AFU_ORTHOLOGUE AFUA_2G13270)-RELATED"/>
    <property type="match status" value="1"/>
</dbReference>
<keyword evidence="2" id="KW-1133">Transmembrane helix</keyword>
<dbReference type="GO" id="GO:0016491">
    <property type="term" value="F:oxidoreductase activity"/>
    <property type="evidence" value="ECO:0007669"/>
    <property type="project" value="InterPro"/>
</dbReference>
<dbReference type="SUPFAM" id="SSF50129">
    <property type="entry name" value="GroES-like"/>
    <property type="match status" value="1"/>
</dbReference>
<dbReference type="Pfam" id="PF08240">
    <property type="entry name" value="ADH_N"/>
    <property type="match status" value="1"/>
</dbReference>
<evidence type="ECO:0000313" key="4">
    <source>
        <dbReference type="EMBL" id="PRP73609.1"/>
    </source>
</evidence>
<dbReference type="SMART" id="SM00829">
    <property type="entry name" value="PKS_ER"/>
    <property type="match status" value="1"/>
</dbReference>
<keyword evidence="2" id="KW-0472">Membrane</keyword>
<dbReference type="InParanoid" id="A0A2P6MPH6"/>
<dbReference type="Gene3D" id="3.40.50.720">
    <property type="entry name" value="NAD(P)-binding Rossmann-like Domain"/>
    <property type="match status" value="1"/>
</dbReference>
<organism evidence="4 6">
    <name type="scientific">Planoprotostelium fungivorum</name>
    <dbReference type="NCBI Taxonomy" id="1890364"/>
    <lineage>
        <taxon>Eukaryota</taxon>
        <taxon>Amoebozoa</taxon>
        <taxon>Evosea</taxon>
        <taxon>Variosea</taxon>
        <taxon>Cavosteliida</taxon>
        <taxon>Cavosteliaceae</taxon>
        <taxon>Planoprotostelium</taxon>
    </lineage>
</organism>
<dbReference type="PANTHER" id="PTHR45033">
    <property type="match status" value="1"/>
</dbReference>
<keyword evidence="2" id="KW-0812">Transmembrane</keyword>
<sequence>MKAVTLAARDDNQSDIWHPLHIKELPKPSLDEVSSKTHAIVRIDAAALNHRDIFIRQELYPGWKVGAVLGADGVGHVIEGPAEWKDKRVLIAPMDGWKDDPRGPNGPKRFGTRGGSEPMTKDGTLSEYVRCPVEHLELCPSFLSTEEAAALPLAGLTAYRALFVKCQPQKGWNLLVTGVGGGVAMMAVQFAVAAGLNVWVTSGREDKITKAVSIGARGGVSYKRDDWHRQLKSLLPKERPYLDAVIDSAGGDLVERLCPTMRTGGVISCYGQTTLQPLKLTMVAVLKNIEVKGSTMGSSKDFRDMVRFVDEKRLKPVVSHIVDGLDRVEEAFEIMQKSDQMGKIVVRISSKL</sequence>
<name>A0A2P6MPH6_9EUKA</name>
<evidence type="ECO:0000256" key="1">
    <source>
        <dbReference type="SAM" id="MobiDB-lite"/>
    </source>
</evidence>
<dbReference type="EMBL" id="MDYQ01000015">
    <property type="protein sequence ID" value="PRP88039.1"/>
    <property type="molecule type" value="Genomic_DNA"/>
</dbReference>
<dbReference type="InterPro" id="IPR020843">
    <property type="entry name" value="ER"/>
</dbReference>
<dbReference type="InterPro" id="IPR011032">
    <property type="entry name" value="GroES-like_sf"/>
</dbReference>
<evidence type="ECO:0000313" key="5">
    <source>
        <dbReference type="EMBL" id="PRP88039.1"/>
    </source>
</evidence>
<evidence type="ECO:0000256" key="2">
    <source>
        <dbReference type="SAM" id="Phobius"/>
    </source>
</evidence>
<feature type="transmembrane region" description="Helical" evidence="2">
    <location>
        <begin position="172"/>
        <end position="200"/>
    </location>
</feature>
<dbReference type="CDD" id="cd05188">
    <property type="entry name" value="MDR"/>
    <property type="match status" value="1"/>
</dbReference>
<dbReference type="InterPro" id="IPR013149">
    <property type="entry name" value="ADH-like_C"/>
</dbReference>